<dbReference type="EMBL" id="AMFJ01036064">
    <property type="protein sequence ID" value="EKD25435.1"/>
    <property type="molecule type" value="Genomic_DNA"/>
</dbReference>
<sequence>MSNENKIKTLTLRLEELYTKESKKLIFHGWHHVVFVKTKALDFAVSIHADVFLVESAALVHDLNYIIKAFSEPEEAKEYRHDLLSEIGYTESEIERIESIIMESHTAIRNHTISNEWKALSDADTLFKALPITPILFTSNYIQQNQIDIQKLASKITSEQNKLLNEWIYFYTDLAKSKYLKRAEVNLALWNNVYESLKDKDITDMLDNAKKMWVL</sequence>
<dbReference type="AlphaFoldDB" id="K1X5F7"/>
<dbReference type="SUPFAM" id="SSF109604">
    <property type="entry name" value="HD-domain/PDEase-like"/>
    <property type="match status" value="1"/>
</dbReference>
<evidence type="ECO:0000313" key="1">
    <source>
        <dbReference type="EMBL" id="EKD25435.1"/>
    </source>
</evidence>
<comment type="caution">
    <text evidence="1">The sequence shown here is derived from an EMBL/GenBank/DDBJ whole genome shotgun (WGS) entry which is preliminary data.</text>
</comment>
<dbReference type="Gene3D" id="1.10.3210.10">
    <property type="entry name" value="Hypothetical protein af1432"/>
    <property type="match status" value="1"/>
</dbReference>
<name>K1X5F7_9BACT</name>
<reference evidence="1" key="1">
    <citation type="journal article" date="2012" name="Science">
        <title>Fermentation, hydrogen, and sulfur metabolism in multiple uncultivated bacterial phyla.</title>
        <authorList>
            <person name="Wrighton K.C."/>
            <person name="Thomas B.C."/>
            <person name="Sharon I."/>
            <person name="Miller C.S."/>
            <person name="Castelle C.J."/>
            <person name="VerBerkmoes N.C."/>
            <person name="Wilkins M.J."/>
            <person name="Hettich R.L."/>
            <person name="Lipton M.S."/>
            <person name="Williams K.H."/>
            <person name="Long P.E."/>
            <person name="Banfield J.F."/>
        </authorList>
    </citation>
    <scope>NUCLEOTIDE SEQUENCE [LARGE SCALE GENOMIC DNA]</scope>
</reference>
<protein>
    <recommendedName>
        <fullName evidence="2">HD domain-containing protein</fullName>
    </recommendedName>
</protein>
<organism evidence="1">
    <name type="scientific">uncultured bacterium</name>
    <name type="common">gcode 4</name>
    <dbReference type="NCBI Taxonomy" id="1234023"/>
    <lineage>
        <taxon>Bacteria</taxon>
        <taxon>environmental samples</taxon>
    </lineage>
</organism>
<gene>
    <name evidence="1" type="ORF">ACD_80C00057G0003</name>
</gene>
<accession>K1X5F7</accession>
<evidence type="ECO:0008006" key="2">
    <source>
        <dbReference type="Google" id="ProtNLM"/>
    </source>
</evidence>
<proteinExistence type="predicted"/>